<accession>A0ABW4CVV5</accession>
<proteinExistence type="predicted"/>
<keyword evidence="1" id="KW-1133">Transmembrane helix</keyword>
<reference evidence="3" key="1">
    <citation type="journal article" date="2019" name="Int. J. Syst. Evol. Microbiol.">
        <title>The Global Catalogue of Microorganisms (GCM) 10K type strain sequencing project: providing services to taxonomists for standard genome sequencing and annotation.</title>
        <authorList>
            <consortium name="The Broad Institute Genomics Platform"/>
            <consortium name="The Broad Institute Genome Sequencing Center for Infectious Disease"/>
            <person name="Wu L."/>
            <person name="Ma J."/>
        </authorList>
    </citation>
    <scope>NUCLEOTIDE SEQUENCE [LARGE SCALE GENOMIC DNA]</scope>
    <source>
        <strain evidence="3">CCM 8912</strain>
    </source>
</reference>
<feature type="transmembrane region" description="Helical" evidence="1">
    <location>
        <begin position="69"/>
        <end position="86"/>
    </location>
</feature>
<comment type="caution">
    <text evidence="2">The sequence shown here is derived from an EMBL/GenBank/DDBJ whole genome shotgun (WGS) entry which is preliminary data.</text>
</comment>
<dbReference type="EMBL" id="JBHTOK010000069">
    <property type="protein sequence ID" value="MFD1441489.1"/>
    <property type="molecule type" value="Genomic_DNA"/>
</dbReference>
<feature type="transmembrane region" description="Helical" evidence="1">
    <location>
        <begin position="6"/>
        <end position="21"/>
    </location>
</feature>
<evidence type="ECO:0000313" key="3">
    <source>
        <dbReference type="Proteomes" id="UP001597212"/>
    </source>
</evidence>
<keyword evidence="1" id="KW-0812">Transmembrane</keyword>
<organism evidence="2 3">
    <name type="scientific">Lacticaseibacillus hegangensis</name>
    <dbReference type="NCBI Taxonomy" id="2486010"/>
    <lineage>
        <taxon>Bacteria</taxon>
        <taxon>Bacillati</taxon>
        <taxon>Bacillota</taxon>
        <taxon>Bacilli</taxon>
        <taxon>Lactobacillales</taxon>
        <taxon>Lactobacillaceae</taxon>
        <taxon>Lacticaseibacillus</taxon>
    </lineage>
</organism>
<evidence type="ECO:0000313" key="2">
    <source>
        <dbReference type="EMBL" id="MFD1441489.1"/>
    </source>
</evidence>
<gene>
    <name evidence="2" type="ORF">ACFQ5K_08910</name>
</gene>
<keyword evidence="3" id="KW-1185">Reference proteome</keyword>
<name>A0ABW4CVV5_9LACO</name>
<protein>
    <submittedName>
        <fullName evidence="2">Uncharacterized protein</fullName>
    </submittedName>
</protein>
<evidence type="ECO:0000256" key="1">
    <source>
        <dbReference type="SAM" id="Phobius"/>
    </source>
</evidence>
<sequence length="92" mass="10069">MFRIIFIIFAVILFTLAYYIRTHQRRGFLGIPKLAEAAQRELGRFAVLFVIAGVLAVAAAIFLTGWLEALALIIGALAAGILGLRVPHYLAD</sequence>
<dbReference type="RefSeq" id="WP_125756779.1">
    <property type="nucleotide sequence ID" value="NZ_JBHTOK010000069.1"/>
</dbReference>
<feature type="transmembrane region" description="Helical" evidence="1">
    <location>
        <begin position="42"/>
        <end position="63"/>
    </location>
</feature>
<keyword evidence="1" id="KW-0472">Membrane</keyword>
<dbReference type="Proteomes" id="UP001597212">
    <property type="component" value="Unassembled WGS sequence"/>
</dbReference>